<evidence type="ECO:0000259" key="1">
    <source>
        <dbReference type="PROSITE" id="PS50181"/>
    </source>
</evidence>
<dbReference type="SUPFAM" id="SSF48403">
    <property type="entry name" value="Ankyrin repeat"/>
    <property type="match status" value="1"/>
</dbReference>
<keyword evidence="3" id="KW-1185">Reference proteome</keyword>
<dbReference type="InterPro" id="IPR002110">
    <property type="entry name" value="Ankyrin_rpt"/>
</dbReference>
<evidence type="ECO:0000313" key="3">
    <source>
        <dbReference type="Proteomes" id="UP000813385"/>
    </source>
</evidence>
<reference evidence="2" key="1">
    <citation type="journal article" date="2021" name="Nat. Commun.">
        <title>Genetic determinants of endophytism in the Arabidopsis root mycobiome.</title>
        <authorList>
            <person name="Mesny F."/>
            <person name="Miyauchi S."/>
            <person name="Thiergart T."/>
            <person name="Pickel B."/>
            <person name="Atanasova L."/>
            <person name="Karlsson M."/>
            <person name="Huettel B."/>
            <person name="Barry K.W."/>
            <person name="Haridas S."/>
            <person name="Chen C."/>
            <person name="Bauer D."/>
            <person name="Andreopoulos W."/>
            <person name="Pangilinan J."/>
            <person name="LaButti K."/>
            <person name="Riley R."/>
            <person name="Lipzen A."/>
            <person name="Clum A."/>
            <person name="Drula E."/>
            <person name="Henrissat B."/>
            <person name="Kohler A."/>
            <person name="Grigoriev I.V."/>
            <person name="Martin F.M."/>
            <person name="Hacquard S."/>
        </authorList>
    </citation>
    <scope>NUCLEOTIDE SEQUENCE</scope>
    <source>
        <strain evidence="2">MPI-CAGE-AT-0016</strain>
    </source>
</reference>
<dbReference type="EMBL" id="JAGPXD010000006">
    <property type="protein sequence ID" value="KAH7350113.1"/>
    <property type="molecule type" value="Genomic_DNA"/>
</dbReference>
<organism evidence="2 3">
    <name type="scientific">Plectosphaerella cucumerina</name>
    <dbReference type="NCBI Taxonomy" id="40658"/>
    <lineage>
        <taxon>Eukaryota</taxon>
        <taxon>Fungi</taxon>
        <taxon>Dikarya</taxon>
        <taxon>Ascomycota</taxon>
        <taxon>Pezizomycotina</taxon>
        <taxon>Sordariomycetes</taxon>
        <taxon>Hypocreomycetidae</taxon>
        <taxon>Glomerellales</taxon>
        <taxon>Plectosphaerellaceae</taxon>
        <taxon>Plectosphaerella</taxon>
    </lineage>
</organism>
<dbReference type="CDD" id="cd09917">
    <property type="entry name" value="F-box_SF"/>
    <property type="match status" value="1"/>
</dbReference>
<dbReference type="Proteomes" id="UP000813385">
    <property type="component" value="Unassembled WGS sequence"/>
</dbReference>
<gene>
    <name evidence="2" type="ORF">B0T11DRAFT_333120</name>
</gene>
<dbReference type="InterPro" id="IPR001810">
    <property type="entry name" value="F-box_dom"/>
</dbReference>
<dbReference type="PROSITE" id="PS50181">
    <property type="entry name" value="FBOX"/>
    <property type="match status" value="1"/>
</dbReference>
<dbReference type="SUPFAM" id="SSF81383">
    <property type="entry name" value="F-box domain"/>
    <property type="match status" value="1"/>
</dbReference>
<dbReference type="Gene3D" id="1.25.40.20">
    <property type="entry name" value="Ankyrin repeat-containing domain"/>
    <property type="match status" value="2"/>
</dbReference>
<dbReference type="SMART" id="SM00248">
    <property type="entry name" value="ANK"/>
    <property type="match status" value="4"/>
</dbReference>
<proteinExistence type="predicted"/>
<accession>A0A8K0T737</accession>
<dbReference type="InterPro" id="IPR036047">
    <property type="entry name" value="F-box-like_dom_sf"/>
</dbReference>
<name>A0A8K0T737_9PEZI</name>
<sequence length="645" mass="72824">MGDLPTELVLLICKHLPLSSIVDLARTSRNLYDICLPEVFTVHPRERRTALIWACKNGFVNTTRLAVDAGANVDGGCLDEQWLYPLGRKFNFALDTGSGMGVAKGVTFSVRKTPLALAIMNGHVDVLNLLRANRVIQEWGLRMMMEDEGSTDPADETWIGECSPFLLVRDMPMYRALKSTGLRDGPNYFNEDLPERENAPRCLPTLSWLIIRKAEVEVIKAAIEDGHALLTPTAGEIPPLVLACQYGHYDAALYLIEQDLIKVTPDNEADFSEKPWNCYNAGIWYGLHSLESGFWNNSTEKLIRFLRRCCDKGLDVNNVTFGPSQAPLLHLAMLPHVDASVVEALLSLGADPCGLAPVKLEDYSKFAYGAYTAYLHGLPWPTRPRETYSQESDPLEALLGSLEKPWFEKIPCPGELSGLHCFLNGSMKTSHFESNQRRKLTFYARWAVLRYGCGFLVKVFEQSKSFVYPLTLLREVSKLVDLKDPIYRDIIQSCLGEDSHWIILLDGTLDAIATGVDLCSAHKIDFVEYTQDTTADNWSTRYLSSVGCGHIPPHTCPRSICKYCMLLSDVDGRLIDMDVDHYPKWEDMMSNWMDIDEAYKTSLWKLFRKEVHAERSRNESKIILACLKLDHKVGRVRLSILDQEE</sequence>
<dbReference type="OrthoDB" id="4772757at2759"/>
<protein>
    <recommendedName>
        <fullName evidence="1">F-box domain-containing protein</fullName>
    </recommendedName>
</protein>
<dbReference type="InterPro" id="IPR036770">
    <property type="entry name" value="Ankyrin_rpt-contain_sf"/>
</dbReference>
<dbReference type="Pfam" id="PF12937">
    <property type="entry name" value="F-box-like"/>
    <property type="match status" value="1"/>
</dbReference>
<evidence type="ECO:0000313" key="2">
    <source>
        <dbReference type="EMBL" id="KAH7350113.1"/>
    </source>
</evidence>
<feature type="domain" description="F-box" evidence="1">
    <location>
        <begin position="1"/>
        <end position="34"/>
    </location>
</feature>
<comment type="caution">
    <text evidence="2">The sequence shown here is derived from an EMBL/GenBank/DDBJ whole genome shotgun (WGS) entry which is preliminary data.</text>
</comment>
<dbReference type="AlphaFoldDB" id="A0A8K0T737"/>